<dbReference type="PANTHER" id="PTHR33495">
    <property type="entry name" value="ANTI-SIGMA FACTOR ANTAGONIST TM_1081-RELATED-RELATED"/>
    <property type="match status" value="1"/>
</dbReference>
<dbReference type="AlphaFoldDB" id="A0A4R5BMI5"/>
<comment type="similarity">
    <text evidence="1 2">Belongs to the anti-sigma-factor antagonist family.</text>
</comment>
<feature type="compositionally biased region" description="Pro residues" evidence="3">
    <location>
        <begin position="1"/>
        <end position="11"/>
    </location>
</feature>
<dbReference type="InterPro" id="IPR036513">
    <property type="entry name" value="STAS_dom_sf"/>
</dbReference>
<feature type="compositionally biased region" description="Basic residues" evidence="3">
    <location>
        <begin position="57"/>
        <end position="76"/>
    </location>
</feature>
<dbReference type="PROSITE" id="PS50801">
    <property type="entry name" value="STAS"/>
    <property type="match status" value="1"/>
</dbReference>
<evidence type="ECO:0000313" key="5">
    <source>
        <dbReference type="EMBL" id="TDD88018.1"/>
    </source>
</evidence>
<gene>
    <name evidence="5" type="ORF">E1298_15520</name>
</gene>
<dbReference type="CDD" id="cd07043">
    <property type="entry name" value="STAS_anti-anti-sigma_factors"/>
    <property type="match status" value="1"/>
</dbReference>
<dbReference type="PANTHER" id="PTHR33495:SF2">
    <property type="entry name" value="ANTI-SIGMA FACTOR ANTAGONIST TM_1081-RELATED"/>
    <property type="match status" value="1"/>
</dbReference>
<dbReference type="OrthoDB" id="3294096at2"/>
<feature type="domain" description="STAS" evidence="4">
    <location>
        <begin position="120"/>
        <end position="229"/>
    </location>
</feature>
<feature type="region of interest" description="Disordered" evidence="3">
    <location>
        <begin position="1"/>
        <end position="98"/>
    </location>
</feature>
<feature type="compositionally biased region" description="Basic residues" evidence="3">
    <location>
        <begin position="30"/>
        <end position="41"/>
    </location>
</feature>
<reference evidence="5 6" key="1">
    <citation type="submission" date="2019-03" db="EMBL/GenBank/DDBJ databases">
        <title>Draft genome sequences of novel Actinobacteria.</title>
        <authorList>
            <person name="Sahin N."/>
            <person name="Ay H."/>
            <person name="Saygin H."/>
        </authorList>
    </citation>
    <scope>NUCLEOTIDE SEQUENCE [LARGE SCALE GENOMIC DNA]</scope>
    <source>
        <strain evidence="5 6">H3C3</strain>
    </source>
</reference>
<proteinExistence type="inferred from homology"/>
<dbReference type="Gene3D" id="3.30.750.24">
    <property type="entry name" value="STAS domain"/>
    <property type="match status" value="1"/>
</dbReference>
<dbReference type="Pfam" id="PF01740">
    <property type="entry name" value="STAS"/>
    <property type="match status" value="1"/>
</dbReference>
<evidence type="ECO:0000256" key="1">
    <source>
        <dbReference type="ARBA" id="ARBA00009013"/>
    </source>
</evidence>
<dbReference type="GO" id="GO:0043856">
    <property type="term" value="F:anti-sigma factor antagonist activity"/>
    <property type="evidence" value="ECO:0007669"/>
    <property type="project" value="InterPro"/>
</dbReference>
<feature type="compositionally biased region" description="Basic and acidic residues" evidence="3">
    <location>
        <begin position="46"/>
        <end position="55"/>
    </location>
</feature>
<evidence type="ECO:0000259" key="4">
    <source>
        <dbReference type="PROSITE" id="PS50801"/>
    </source>
</evidence>
<sequence length="247" mass="26370">MHADPGPLPRPRPARHEIRGPDLPDGPCRARLRRRARRHRVLGVPGDHHDADGGHHGGGHRRRGNRPAHAGLRHRPPAQAPAPPPGLAPGHSAPDRPAHRRTEITMTTPKAFPPQARTEVHMTVLRQAGHAVVKPHGELDIATAPALRERLTGLLRPGIRLLVLDLSGVTFCDAAGLAVLVGTRRRANPRGIVMLLAAPGPQVLRVLRATGLERSLPVRATVAEALAEPVPDEVAGSRSPLSASAVR</sequence>
<comment type="caution">
    <text evidence="5">The sequence shown here is derived from an EMBL/GenBank/DDBJ whole genome shotgun (WGS) entry which is preliminary data.</text>
</comment>
<name>A0A4R5BMI5_9ACTN</name>
<organism evidence="5 6">
    <name type="scientific">Actinomadura rubrisoli</name>
    <dbReference type="NCBI Taxonomy" id="2530368"/>
    <lineage>
        <taxon>Bacteria</taxon>
        <taxon>Bacillati</taxon>
        <taxon>Actinomycetota</taxon>
        <taxon>Actinomycetes</taxon>
        <taxon>Streptosporangiales</taxon>
        <taxon>Thermomonosporaceae</taxon>
        <taxon>Actinomadura</taxon>
    </lineage>
</organism>
<evidence type="ECO:0000256" key="2">
    <source>
        <dbReference type="RuleBase" id="RU003749"/>
    </source>
</evidence>
<dbReference type="EMBL" id="SMKU01000067">
    <property type="protein sequence ID" value="TDD88018.1"/>
    <property type="molecule type" value="Genomic_DNA"/>
</dbReference>
<evidence type="ECO:0000313" key="6">
    <source>
        <dbReference type="Proteomes" id="UP000294513"/>
    </source>
</evidence>
<accession>A0A4R5BMI5</accession>
<dbReference type="SUPFAM" id="SSF52091">
    <property type="entry name" value="SpoIIaa-like"/>
    <property type="match status" value="1"/>
</dbReference>
<dbReference type="InterPro" id="IPR003658">
    <property type="entry name" value="Anti-sigma_ant"/>
</dbReference>
<dbReference type="NCBIfam" id="TIGR00377">
    <property type="entry name" value="ant_ant_sig"/>
    <property type="match status" value="1"/>
</dbReference>
<dbReference type="Proteomes" id="UP000294513">
    <property type="component" value="Unassembled WGS sequence"/>
</dbReference>
<keyword evidence="6" id="KW-1185">Reference proteome</keyword>
<dbReference type="InterPro" id="IPR002645">
    <property type="entry name" value="STAS_dom"/>
</dbReference>
<protein>
    <recommendedName>
        <fullName evidence="2">Anti-sigma factor antagonist</fullName>
    </recommendedName>
</protein>
<feature type="compositionally biased region" description="Pro residues" evidence="3">
    <location>
        <begin position="78"/>
        <end position="87"/>
    </location>
</feature>
<evidence type="ECO:0000256" key="3">
    <source>
        <dbReference type="SAM" id="MobiDB-lite"/>
    </source>
</evidence>